<reference evidence="1" key="1">
    <citation type="submission" date="2023-08" db="EMBL/GenBank/DDBJ databases">
        <authorList>
            <person name="Chen Y."/>
            <person name="Shah S."/>
            <person name="Dougan E. K."/>
            <person name="Thang M."/>
            <person name="Chan C."/>
        </authorList>
    </citation>
    <scope>NUCLEOTIDE SEQUENCE</scope>
</reference>
<proteinExistence type="predicted"/>
<evidence type="ECO:0000313" key="2">
    <source>
        <dbReference type="Proteomes" id="UP001178507"/>
    </source>
</evidence>
<evidence type="ECO:0000313" key="1">
    <source>
        <dbReference type="EMBL" id="CAJ1401288.1"/>
    </source>
</evidence>
<name>A0AA36NGJ1_9DINO</name>
<protein>
    <submittedName>
        <fullName evidence="1">Uncharacterized protein</fullName>
    </submittedName>
</protein>
<organism evidence="1 2">
    <name type="scientific">Effrenium voratum</name>
    <dbReference type="NCBI Taxonomy" id="2562239"/>
    <lineage>
        <taxon>Eukaryota</taxon>
        <taxon>Sar</taxon>
        <taxon>Alveolata</taxon>
        <taxon>Dinophyceae</taxon>
        <taxon>Suessiales</taxon>
        <taxon>Symbiodiniaceae</taxon>
        <taxon>Effrenium</taxon>
    </lineage>
</organism>
<comment type="caution">
    <text evidence="1">The sequence shown here is derived from an EMBL/GenBank/DDBJ whole genome shotgun (WGS) entry which is preliminary data.</text>
</comment>
<sequence length="69" mass="7796">MMLTTKDIFAVFESLRSVKAFGERSTDPGQATAALMELVSTDSDFASGHLFWQNIYRLWQEPNGVFYGD</sequence>
<dbReference type="EMBL" id="CAUJNA010003407">
    <property type="protein sequence ID" value="CAJ1401288.1"/>
    <property type="molecule type" value="Genomic_DNA"/>
</dbReference>
<dbReference type="AlphaFoldDB" id="A0AA36NGJ1"/>
<gene>
    <name evidence="1" type="ORF">EVOR1521_LOCUS24467</name>
</gene>
<dbReference type="Proteomes" id="UP001178507">
    <property type="component" value="Unassembled WGS sequence"/>
</dbReference>
<keyword evidence="2" id="KW-1185">Reference proteome</keyword>
<accession>A0AA36NGJ1</accession>